<feature type="chain" id="PRO_5035171536" evidence="1">
    <location>
        <begin position="23"/>
        <end position="259"/>
    </location>
</feature>
<sequence length="259" mass="29519">MLGSLVLVVVVVVEHHIMQIAGLRQHEFKVCRQGFASIHRLGKKKMEVLMHKRKESPSVMPISDKRGHHPSTRAITGSRLQHVHEHIRALPVLTRHYSRAHSPLRQYLEAGGSITEFHSIYLVWMSERYPDEETVSESFYYTVFMRNYNIAFRAPLTDVCNICEKLETQISSLQKDGQTTSDLRNTLREHTAIAQVAMANHIEPGINAVVHYHQTITTPSAVVLSIIRRPHPGRRETPKAAEKRLSLPGRYTCLITLVP</sequence>
<dbReference type="PANTHER" id="PTHR10773">
    <property type="entry name" value="DNA-DIRECTED RNA POLYMERASES I, II, AND III SUBUNIT RPABC2"/>
    <property type="match status" value="1"/>
</dbReference>
<organism evidence="2 3">
    <name type="scientific">Homarus americanus</name>
    <name type="common">American lobster</name>
    <dbReference type="NCBI Taxonomy" id="6706"/>
    <lineage>
        <taxon>Eukaryota</taxon>
        <taxon>Metazoa</taxon>
        <taxon>Ecdysozoa</taxon>
        <taxon>Arthropoda</taxon>
        <taxon>Crustacea</taxon>
        <taxon>Multicrustacea</taxon>
        <taxon>Malacostraca</taxon>
        <taxon>Eumalacostraca</taxon>
        <taxon>Eucarida</taxon>
        <taxon>Decapoda</taxon>
        <taxon>Pleocyemata</taxon>
        <taxon>Astacidea</taxon>
        <taxon>Nephropoidea</taxon>
        <taxon>Nephropidae</taxon>
        <taxon>Homarus</taxon>
    </lineage>
</organism>
<keyword evidence="3" id="KW-1185">Reference proteome</keyword>
<dbReference type="Proteomes" id="UP000747542">
    <property type="component" value="Unassembled WGS sequence"/>
</dbReference>
<evidence type="ECO:0000256" key="1">
    <source>
        <dbReference type="SAM" id="SignalP"/>
    </source>
</evidence>
<name>A0A8J5MPL4_HOMAM</name>
<evidence type="ECO:0000313" key="3">
    <source>
        <dbReference type="Proteomes" id="UP000747542"/>
    </source>
</evidence>
<proteinExistence type="predicted"/>
<reference evidence="2" key="1">
    <citation type="journal article" date="2021" name="Sci. Adv.">
        <title>The American lobster genome reveals insights on longevity, neural, and immune adaptations.</title>
        <authorList>
            <person name="Polinski J.M."/>
            <person name="Zimin A.V."/>
            <person name="Clark K.F."/>
            <person name="Kohn A.B."/>
            <person name="Sadowski N."/>
            <person name="Timp W."/>
            <person name="Ptitsyn A."/>
            <person name="Khanna P."/>
            <person name="Romanova D.Y."/>
            <person name="Williams P."/>
            <person name="Greenwood S.J."/>
            <person name="Moroz L.L."/>
            <person name="Walt D.R."/>
            <person name="Bodnar A.G."/>
        </authorList>
    </citation>
    <scope>NUCLEOTIDE SEQUENCE</scope>
    <source>
        <strain evidence="2">GMGI-L3</strain>
    </source>
</reference>
<dbReference type="PANTHER" id="PTHR10773:SF19">
    <property type="match status" value="1"/>
</dbReference>
<dbReference type="EMBL" id="JAHLQT010034244">
    <property type="protein sequence ID" value="KAG7158990.1"/>
    <property type="molecule type" value="Genomic_DNA"/>
</dbReference>
<dbReference type="AlphaFoldDB" id="A0A8J5MPL4"/>
<accession>A0A8J5MPL4</accession>
<keyword evidence="1" id="KW-0732">Signal</keyword>
<evidence type="ECO:0000313" key="2">
    <source>
        <dbReference type="EMBL" id="KAG7158990.1"/>
    </source>
</evidence>
<comment type="caution">
    <text evidence="2">The sequence shown here is derived from an EMBL/GenBank/DDBJ whole genome shotgun (WGS) entry which is preliminary data.</text>
</comment>
<gene>
    <name evidence="2" type="ORF">Hamer_G006384</name>
</gene>
<feature type="signal peptide" evidence="1">
    <location>
        <begin position="1"/>
        <end position="22"/>
    </location>
</feature>
<protein>
    <submittedName>
        <fullName evidence="2">Uncharacterized protein</fullName>
    </submittedName>
</protein>